<evidence type="ECO:0000313" key="1">
    <source>
        <dbReference type="EMBL" id="TCT38168.1"/>
    </source>
</evidence>
<dbReference type="Proteomes" id="UP000295055">
    <property type="component" value="Unassembled WGS sequence"/>
</dbReference>
<name>A0A4R3NRL2_9GAMM</name>
<protein>
    <submittedName>
        <fullName evidence="1">Uncharacterized protein</fullName>
    </submittedName>
</protein>
<organism evidence="1 2">
    <name type="scientific">Providencia alcalifaciens</name>
    <dbReference type="NCBI Taxonomy" id="126385"/>
    <lineage>
        <taxon>Bacteria</taxon>
        <taxon>Pseudomonadati</taxon>
        <taxon>Pseudomonadota</taxon>
        <taxon>Gammaproteobacteria</taxon>
        <taxon>Enterobacterales</taxon>
        <taxon>Morganellaceae</taxon>
        <taxon>Providencia</taxon>
    </lineage>
</organism>
<dbReference type="AlphaFoldDB" id="A0A4R3NRL2"/>
<sequence>MIRNFTLIIFMLFLCACHGSNDVNKNNIIENSNSYGEYQNKEPSRFLIALQFMYLAEFKKSSSLIKNYDYKKQDYRKIFHSFIILNKKCFDEGIDYKEASKLYYDSLDRSNIPHDAWFFADIYDVFDENERNKFWREMNANSERESEEKIFVDLWFKMKAEAESTSIEKRKKSQRWLERMRKIPLVIEIEKTMTMVEDSFRYKK</sequence>
<dbReference type="RefSeq" id="WP_132494373.1">
    <property type="nucleotide sequence ID" value="NZ_SMAS01000001.1"/>
</dbReference>
<gene>
    <name evidence="1" type="ORF">EC835_101162</name>
</gene>
<dbReference type="OrthoDB" id="6462434at2"/>
<reference evidence="1 2" key="1">
    <citation type="submission" date="2019-03" db="EMBL/GenBank/DDBJ databases">
        <title>Genomic analyses of the natural microbiome of Caenorhabditis elegans.</title>
        <authorList>
            <person name="Samuel B."/>
        </authorList>
    </citation>
    <scope>NUCLEOTIDE SEQUENCE [LARGE SCALE GENOMIC DNA]</scope>
    <source>
        <strain evidence="1 2">JUb102</strain>
    </source>
</reference>
<dbReference type="PROSITE" id="PS51257">
    <property type="entry name" value="PROKAR_LIPOPROTEIN"/>
    <property type="match status" value="1"/>
</dbReference>
<dbReference type="EMBL" id="SMAS01000001">
    <property type="protein sequence ID" value="TCT38168.1"/>
    <property type="molecule type" value="Genomic_DNA"/>
</dbReference>
<comment type="caution">
    <text evidence="1">The sequence shown here is derived from an EMBL/GenBank/DDBJ whole genome shotgun (WGS) entry which is preliminary data.</text>
</comment>
<proteinExistence type="predicted"/>
<evidence type="ECO:0000313" key="2">
    <source>
        <dbReference type="Proteomes" id="UP000295055"/>
    </source>
</evidence>
<accession>A0A4R3NRL2</accession>